<dbReference type="OrthoDB" id="28610at2157"/>
<organism evidence="5 6">
    <name type="scientific">Haloarcula limicola</name>
    <dbReference type="NCBI Taxonomy" id="1429915"/>
    <lineage>
        <taxon>Archaea</taxon>
        <taxon>Methanobacteriati</taxon>
        <taxon>Methanobacteriota</taxon>
        <taxon>Stenosarchaea group</taxon>
        <taxon>Halobacteria</taxon>
        <taxon>Halobacteriales</taxon>
        <taxon>Haloarculaceae</taxon>
        <taxon>Haloarcula</taxon>
    </lineage>
</organism>
<feature type="domain" description="HTH arsR-type" evidence="4">
    <location>
        <begin position="156"/>
        <end position="246"/>
    </location>
</feature>
<protein>
    <submittedName>
        <fullName evidence="5">Helix-turn-helix domain-containing protein</fullName>
    </submittedName>
</protein>
<evidence type="ECO:0000256" key="1">
    <source>
        <dbReference type="ARBA" id="ARBA00023015"/>
    </source>
</evidence>
<keyword evidence="6" id="KW-1185">Reference proteome</keyword>
<evidence type="ECO:0000256" key="2">
    <source>
        <dbReference type="ARBA" id="ARBA00023125"/>
    </source>
</evidence>
<sequence length="246" mass="26033">MTATLRAVVGLVAVLVLATTVSPAVAAGPAVRSPDDAELHQAVSTGGMPGLGTGDDRLEASTLLQLQDGLFSVSLPVTDVVPVVPAVAGYSRFGDGDPLEHETRQRLFDAVTGDPGVYVTELARETDTHVSTTRYHVRVLVDEGLIQRTNENGRSYLFPAHAENSVSPATVEDGTRRALLSALDRHGPATGGELAERVSLTKSTVSYHLQRLREDGLIDRQRDGRSTINALADGIDGAFVPTADDD</sequence>
<dbReference type="InterPro" id="IPR011991">
    <property type="entry name" value="ArsR-like_HTH"/>
</dbReference>
<evidence type="ECO:0000313" key="6">
    <source>
        <dbReference type="Proteomes" id="UP000766550"/>
    </source>
</evidence>
<gene>
    <name evidence="5" type="ORF">KTS45_04755</name>
</gene>
<dbReference type="GO" id="GO:0003700">
    <property type="term" value="F:DNA-binding transcription factor activity"/>
    <property type="evidence" value="ECO:0007669"/>
    <property type="project" value="InterPro"/>
</dbReference>
<dbReference type="SUPFAM" id="SSF46785">
    <property type="entry name" value="Winged helix' DNA-binding domain"/>
    <property type="match status" value="2"/>
</dbReference>
<dbReference type="AlphaFoldDB" id="A0A8J8C637"/>
<evidence type="ECO:0000256" key="3">
    <source>
        <dbReference type="ARBA" id="ARBA00023163"/>
    </source>
</evidence>
<comment type="caution">
    <text evidence="5">The sequence shown here is derived from an EMBL/GenBank/DDBJ whole genome shotgun (WGS) entry which is preliminary data.</text>
</comment>
<dbReference type="InterPro" id="IPR036390">
    <property type="entry name" value="WH_DNA-bd_sf"/>
</dbReference>
<dbReference type="CDD" id="cd00090">
    <property type="entry name" value="HTH_ARSR"/>
    <property type="match status" value="2"/>
</dbReference>
<keyword evidence="1" id="KW-0805">Transcription regulation</keyword>
<evidence type="ECO:0000259" key="4">
    <source>
        <dbReference type="PROSITE" id="PS50987"/>
    </source>
</evidence>
<dbReference type="PANTHER" id="PTHR43132:SF6">
    <property type="entry name" value="HTH-TYPE TRANSCRIPTIONAL REPRESSOR CZRA"/>
    <property type="match status" value="1"/>
</dbReference>
<name>A0A8J8C637_9EURY</name>
<dbReference type="InterPro" id="IPR001845">
    <property type="entry name" value="HTH_ArsR_DNA-bd_dom"/>
</dbReference>
<dbReference type="InterPro" id="IPR051011">
    <property type="entry name" value="Metal_resp_trans_reg"/>
</dbReference>
<dbReference type="Gene3D" id="1.10.10.10">
    <property type="entry name" value="Winged helix-like DNA-binding domain superfamily/Winged helix DNA-binding domain"/>
    <property type="match status" value="2"/>
</dbReference>
<evidence type="ECO:0000313" key="5">
    <source>
        <dbReference type="EMBL" id="MBV0923503.1"/>
    </source>
</evidence>
<proteinExistence type="predicted"/>
<dbReference type="PROSITE" id="PS50987">
    <property type="entry name" value="HTH_ARSR_2"/>
    <property type="match status" value="1"/>
</dbReference>
<dbReference type="Proteomes" id="UP000766550">
    <property type="component" value="Unassembled WGS sequence"/>
</dbReference>
<dbReference type="SMART" id="SM00418">
    <property type="entry name" value="HTH_ARSR"/>
    <property type="match status" value="2"/>
</dbReference>
<accession>A0A8J8C637</accession>
<keyword evidence="3" id="KW-0804">Transcription</keyword>
<dbReference type="GO" id="GO:0003677">
    <property type="term" value="F:DNA binding"/>
    <property type="evidence" value="ECO:0007669"/>
    <property type="project" value="UniProtKB-KW"/>
</dbReference>
<dbReference type="EMBL" id="JAHQXF010000001">
    <property type="protein sequence ID" value="MBV0923503.1"/>
    <property type="molecule type" value="Genomic_DNA"/>
</dbReference>
<dbReference type="Pfam" id="PF12840">
    <property type="entry name" value="HTH_20"/>
    <property type="match status" value="2"/>
</dbReference>
<dbReference type="PANTHER" id="PTHR43132">
    <property type="entry name" value="ARSENICAL RESISTANCE OPERON REPRESSOR ARSR-RELATED"/>
    <property type="match status" value="1"/>
</dbReference>
<reference evidence="5 6" key="1">
    <citation type="submission" date="2021-06" db="EMBL/GenBank/DDBJ databases">
        <title>New haloarchaea isolates fom saline soil.</title>
        <authorList>
            <person name="Duran-Viseras A."/>
            <person name="Sanchez-Porro C.S."/>
            <person name="Ventosa A."/>
        </authorList>
    </citation>
    <scope>NUCLEOTIDE SEQUENCE [LARGE SCALE GENOMIC DNA]</scope>
    <source>
        <strain evidence="5 6">JCM 183640</strain>
    </source>
</reference>
<keyword evidence="2" id="KW-0238">DNA-binding</keyword>
<dbReference type="RefSeq" id="WP_162316630.1">
    <property type="nucleotide sequence ID" value="NZ_JAHQXF010000001.1"/>
</dbReference>
<dbReference type="InterPro" id="IPR036388">
    <property type="entry name" value="WH-like_DNA-bd_sf"/>
</dbReference>